<evidence type="ECO:0000313" key="2">
    <source>
        <dbReference type="Proteomes" id="UP000703269"/>
    </source>
</evidence>
<dbReference type="AlphaFoldDB" id="A0A9P3G5N5"/>
<organism evidence="1 2">
    <name type="scientific">Phanerochaete sordida</name>
    <dbReference type="NCBI Taxonomy" id="48140"/>
    <lineage>
        <taxon>Eukaryota</taxon>
        <taxon>Fungi</taxon>
        <taxon>Dikarya</taxon>
        <taxon>Basidiomycota</taxon>
        <taxon>Agaricomycotina</taxon>
        <taxon>Agaricomycetes</taxon>
        <taxon>Polyporales</taxon>
        <taxon>Phanerochaetaceae</taxon>
        <taxon>Phanerochaete</taxon>
    </lineage>
</organism>
<sequence>MFAPLGLNGMVCLRDQYYTDSGYLNVQLAGREISVKYESPHERPGTYSIKRISLSVDAHEPETQPHSTFMSPKETTSLLTQLQGLDCVEYRNEHVHLRPRDMSLFHNLAAALPGAHIVFEGLDDVTDRPYRLDNRRKVQTEFHCAVDVQPFGVSGLVIPQRVCGYFRTSRRTVSSTIVFPGGIRLHHALNGRYDSNPEYASHPTAVEDHYELGMKSGLRLLWPGYPPWFYLFYAHEPDQPVVRSTSRLGIIARRVARAIVKFIK</sequence>
<name>A0A9P3G5N5_9APHY</name>
<keyword evidence="2" id="KW-1185">Reference proteome</keyword>
<comment type="caution">
    <text evidence="1">The sequence shown here is derived from an EMBL/GenBank/DDBJ whole genome shotgun (WGS) entry which is preliminary data.</text>
</comment>
<gene>
    <name evidence="1" type="ORF">PsYK624_048140</name>
</gene>
<reference evidence="1 2" key="1">
    <citation type="submission" date="2021-08" db="EMBL/GenBank/DDBJ databases">
        <title>Draft Genome Sequence of Phanerochaete sordida strain YK-624.</title>
        <authorList>
            <person name="Mori T."/>
            <person name="Dohra H."/>
            <person name="Suzuki T."/>
            <person name="Kawagishi H."/>
            <person name="Hirai H."/>
        </authorList>
    </citation>
    <scope>NUCLEOTIDE SEQUENCE [LARGE SCALE GENOMIC DNA]</scope>
    <source>
        <strain evidence="1 2">YK-624</strain>
    </source>
</reference>
<dbReference type="Proteomes" id="UP000703269">
    <property type="component" value="Unassembled WGS sequence"/>
</dbReference>
<accession>A0A9P3G5N5</accession>
<dbReference type="EMBL" id="BPQB01000010">
    <property type="protein sequence ID" value="GJE88731.1"/>
    <property type="molecule type" value="Genomic_DNA"/>
</dbReference>
<protein>
    <submittedName>
        <fullName evidence="1">Uncharacterized protein</fullName>
    </submittedName>
</protein>
<evidence type="ECO:0000313" key="1">
    <source>
        <dbReference type="EMBL" id="GJE88731.1"/>
    </source>
</evidence>
<proteinExistence type="predicted"/>